<dbReference type="SUPFAM" id="SSF52540">
    <property type="entry name" value="P-loop containing nucleoside triphosphate hydrolases"/>
    <property type="match status" value="1"/>
</dbReference>
<organism evidence="2 3">
    <name type="scientific">Roseospirillum parvum</name>
    <dbReference type="NCBI Taxonomy" id="83401"/>
    <lineage>
        <taxon>Bacteria</taxon>
        <taxon>Pseudomonadati</taxon>
        <taxon>Pseudomonadota</taxon>
        <taxon>Alphaproteobacteria</taxon>
        <taxon>Rhodospirillales</taxon>
        <taxon>Rhodospirillaceae</taxon>
        <taxon>Roseospirillum</taxon>
    </lineage>
</organism>
<dbReference type="PANTHER" id="PTHR30050">
    <property type="entry name" value="CHROMOSOMAL REPLICATION INITIATOR PROTEIN DNAA"/>
    <property type="match status" value="1"/>
</dbReference>
<dbReference type="InterPro" id="IPR055199">
    <property type="entry name" value="Hda_lid"/>
</dbReference>
<dbReference type="Gene3D" id="1.10.8.60">
    <property type="match status" value="1"/>
</dbReference>
<keyword evidence="3" id="KW-1185">Reference proteome</keyword>
<name>A0A1G7VY32_9PROT</name>
<dbReference type="GO" id="GO:0005886">
    <property type="term" value="C:plasma membrane"/>
    <property type="evidence" value="ECO:0007669"/>
    <property type="project" value="TreeGrafter"/>
</dbReference>
<gene>
    <name evidence="2" type="ORF">SAMN05421742_1021</name>
</gene>
<evidence type="ECO:0000259" key="1">
    <source>
        <dbReference type="Pfam" id="PF22688"/>
    </source>
</evidence>
<evidence type="ECO:0000313" key="3">
    <source>
        <dbReference type="Proteomes" id="UP000217076"/>
    </source>
</evidence>
<dbReference type="EMBL" id="FNCV01000002">
    <property type="protein sequence ID" value="SDG64349.1"/>
    <property type="molecule type" value="Genomic_DNA"/>
</dbReference>
<accession>A0A1G7VY32</accession>
<feature type="domain" description="Hda lid" evidence="1">
    <location>
        <begin position="163"/>
        <end position="219"/>
    </location>
</feature>
<dbReference type="AlphaFoldDB" id="A0A1G7VY32"/>
<dbReference type="STRING" id="83401.SAMN05421742_1021"/>
<dbReference type="PANTHER" id="PTHR30050:SF5">
    <property type="entry name" value="DNAA REGULATORY INACTIVATOR HDA"/>
    <property type="match status" value="1"/>
</dbReference>
<dbReference type="InterPro" id="IPR027417">
    <property type="entry name" value="P-loop_NTPase"/>
</dbReference>
<reference evidence="3" key="1">
    <citation type="submission" date="2016-10" db="EMBL/GenBank/DDBJ databases">
        <authorList>
            <person name="Varghese N."/>
            <person name="Submissions S."/>
        </authorList>
    </citation>
    <scope>NUCLEOTIDE SEQUENCE [LARGE SCALE GENOMIC DNA]</scope>
    <source>
        <strain evidence="3">930I</strain>
    </source>
</reference>
<evidence type="ECO:0000313" key="2">
    <source>
        <dbReference type="EMBL" id="SDG64349.1"/>
    </source>
</evidence>
<dbReference type="Gene3D" id="3.40.50.300">
    <property type="entry name" value="P-loop containing nucleotide triphosphate hydrolases"/>
    <property type="match status" value="1"/>
</dbReference>
<dbReference type="GO" id="GO:0006270">
    <property type="term" value="P:DNA replication initiation"/>
    <property type="evidence" value="ECO:0007669"/>
    <property type="project" value="TreeGrafter"/>
</dbReference>
<dbReference type="RefSeq" id="WP_092615297.1">
    <property type="nucleotide sequence ID" value="NZ_FNCV01000002.1"/>
</dbReference>
<protein>
    <recommendedName>
        <fullName evidence="1">Hda lid domain-containing protein</fullName>
    </recommendedName>
</protein>
<dbReference type="Proteomes" id="UP000217076">
    <property type="component" value="Unassembled WGS sequence"/>
</dbReference>
<dbReference type="Pfam" id="PF22688">
    <property type="entry name" value="Hda_lid"/>
    <property type="match status" value="1"/>
</dbReference>
<proteinExistence type="predicted"/>
<dbReference type="GO" id="GO:0003688">
    <property type="term" value="F:DNA replication origin binding"/>
    <property type="evidence" value="ECO:0007669"/>
    <property type="project" value="TreeGrafter"/>
</dbReference>
<dbReference type="OrthoDB" id="7390113at2"/>
<sequence>MTPAPRQLPLDLPHRPALDRADFLVAPANRAALAWLDRWPDWPGPALVVVGPPGSGKSHLAAVFAARSGAVMLAPKDLPGADPLALAEVGAVVLDDADRVDPPRPLLHLWNLLREAGGHLLLIASRPPARWGVGLRDLDSRLRTAPVATIEPPDDALFAAVLVKLFADRQLALDPAAVRYLVGHMERSFAAARRLAETADRLALAEKRPITLPLLRRALEPGLG</sequence>